<dbReference type="InterPro" id="IPR050807">
    <property type="entry name" value="TransReg_Diox_bact_type"/>
</dbReference>
<dbReference type="Gene3D" id="1.10.260.40">
    <property type="entry name" value="lambda repressor-like DNA-binding domains"/>
    <property type="match status" value="1"/>
</dbReference>
<dbReference type="InterPro" id="IPR001387">
    <property type="entry name" value="Cro/C1-type_HTH"/>
</dbReference>
<protein>
    <submittedName>
        <fullName evidence="3">Regulatory protein</fullName>
    </submittedName>
</protein>
<dbReference type="InterPro" id="IPR010982">
    <property type="entry name" value="Lambda_DNA-bd_dom_sf"/>
</dbReference>
<dbReference type="AlphaFoldDB" id="A0A0L0JZU8"/>
<dbReference type="GO" id="GO:0003677">
    <property type="term" value="F:DNA binding"/>
    <property type="evidence" value="ECO:0007669"/>
    <property type="project" value="UniProtKB-KW"/>
</dbReference>
<dbReference type="PATRIC" id="fig|42234.21.peg.5757"/>
<keyword evidence="1" id="KW-0238">DNA-binding</keyword>
<reference evidence="4" key="1">
    <citation type="submission" date="2014-07" db="EMBL/GenBank/DDBJ databases">
        <title>Genome sequencing of plant-pathogenic Streptomyces species.</title>
        <authorList>
            <person name="Harrison J."/>
            <person name="Sapp M."/>
            <person name="Thwaites R."/>
            <person name="Studholme D.J."/>
        </authorList>
    </citation>
    <scope>NUCLEOTIDE SEQUENCE [LARGE SCALE GENOMIC DNA]</scope>
    <source>
        <strain evidence="4">NCPPB 4445</strain>
    </source>
</reference>
<evidence type="ECO:0000259" key="2">
    <source>
        <dbReference type="PROSITE" id="PS50943"/>
    </source>
</evidence>
<feature type="domain" description="HTH cro/C1-type" evidence="2">
    <location>
        <begin position="19"/>
        <end position="73"/>
    </location>
</feature>
<accession>A0A0L0JZU8</accession>
<dbReference type="SUPFAM" id="SSF47413">
    <property type="entry name" value="lambda repressor-like DNA-binding domains"/>
    <property type="match status" value="1"/>
</dbReference>
<sequence length="276" mass="31458">MTFEPEQLGQSKTDLAEKIRDLRKRAGLTGDRLAKRCNMSQSQISKFETGKKTPTLVDVERILRALDAPPELVMEITALARIANTEWQDKRSSWRRGMEKRQTELASLESKATELRYFLPAMITGLLATPEYIRASLSHTPGDPSKTITRKLERQAVLYDMAKEFTFLFTEQAVRWAVVQHSALAVQIDHLTSLSRLPNIRIGVIPIGAVIPRGPMNTFTVYDKRLATVENFTGRMVFRDPRDISEYLAVFTSFERHALFGDAARELLEQCADHYR</sequence>
<comment type="caution">
    <text evidence="3">The sequence shown here is derived from an EMBL/GenBank/DDBJ whole genome shotgun (WGS) entry which is preliminary data.</text>
</comment>
<dbReference type="Pfam" id="PF19054">
    <property type="entry name" value="DUF5753"/>
    <property type="match status" value="1"/>
</dbReference>
<dbReference type="EMBL" id="JPPY01000161">
    <property type="protein sequence ID" value="KND30930.1"/>
    <property type="molecule type" value="Genomic_DNA"/>
</dbReference>
<proteinExistence type="predicted"/>
<dbReference type="GO" id="GO:0005829">
    <property type="term" value="C:cytosol"/>
    <property type="evidence" value="ECO:0007669"/>
    <property type="project" value="TreeGrafter"/>
</dbReference>
<dbReference type="PANTHER" id="PTHR46797">
    <property type="entry name" value="HTH-TYPE TRANSCRIPTIONAL REGULATOR"/>
    <property type="match status" value="1"/>
</dbReference>
<dbReference type="RefSeq" id="WP_078841504.1">
    <property type="nucleotide sequence ID" value="NZ_KQ257828.1"/>
</dbReference>
<evidence type="ECO:0000313" key="4">
    <source>
        <dbReference type="Proteomes" id="UP000037151"/>
    </source>
</evidence>
<evidence type="ECO:0000256" key="1">
    <source>
        <dbReference type="ARBA" id="ARBA00023125"/>
    </source>
</evidence>
<dbReference type="PANTHER" id="PTHR46797:SF1">
    <property type="entry name" value="METHYLPHOSPHONATE SYNTHASE"/>
    <property type="match status" value="1"/>
</dbReference>
<dbReference type="SMART" id="SM00530">
    <property type="entry name" value="HTH_XRE"/>
    <property type="match status" value="1"/>
</dbReference>
<dbReference type="CDD" id="cd00093">
    <property type="entry name" value="HTH_XRE"/>
    <property type="match status" value="1"/>
</dbReference>
<dbReference type="GO" id="GO:0003700">
    <property type="term" value="F:DNA-binding transcription factor activity"/>
    <property type="evidence" value="ECO:0007669"/>
    <property type="project" value="TreeGrafter"/>
</dbReference>
<name>A0A0L0JZU8_9ACTN</name>
<evidence type="ECO:0000313" key="3">
    <source>
        <dbReference type="EMBL" id="KND30930.1"/>
    </source>
</evidence>
<dbReference type="InterPro" id="IPR043917">
    <property type="entry name" value="DUF5753"/>
</dbReference>
<organism evidence="3 4">
    <name type="scientific">Streptomyces acidiscabies</name>
    <dbReference type="NCBI Taxonomy" id="42234"/>
    <lineage>
        <taxon>Bacteria</taxon>
        <taxon>Bacillati</taxon>
        <taxon>Actinomycetota</taxon>
        <taxon>Actinomycetes</taxon>
        <taxon>Kitasatosporales</taxon>
        <taxon>Streptomycetaceae</taxon>
        <taxon>Streptomyces</taxon>
    </lineage>
</organism>
<dbReference type="Proteomes" id="UP000037151">
    <property type="component" value="Unassembled WGS sequence"/>
</dbReference>
<dbReference type="OrthoDB" id="4966777at2"/>
<dbReference type="PROSITE" id="PS50943">
    <property type="entry name" value="HTH_CROC1"/>
    <property type="match status" value="1"/>
</dbReference>
<gene>
    <name evidence="3" type="ORF">IQ63_27930</name>
</gene>
<dbReference type="Pfam" id="PF13560">
    <property type="entry name" value="HTH_31"/>
    <property type="match status" value="1"/>
</dbReference>